<feature type="compositionally biased region" description="Polar residues" evidence="1">
    <location>
        <begin position="1012"/>
        <end position="1037"/>
    </location>
</feature>
<dbReference type="SUPFAM" id="SSF50729">
    <property type="entry name" value="PH domain-like"/>
    <property type="match status" value="2"/>
</dbReference>
<feature type="region of interest" description="Disordered" evidence="1">
    <location>
        <begin position="646"/>
        <end position="667"/>
    </location>
</feature>
<feature type="compositionally biased region" description="Basic and acidic residues" evidence="1">
    <location>
        <begin position="1260"/>
        <end position="1271"/>
    </location>
</feature>
<feature type="compositionally biased region" description="Pro residues" evidence="1">
    <location>
        <begin position="744"/>
        <end position="766"/>
    </location>
</feature>
<feature type="region of interest" description="Disordered" evidence="1">
    <location>
        <begin position="1420"/>
        <end position="1461"/>
    </location>
</feature>
<feature type="compositionally biased region" description="Pro residues" evidence="1">
    <location>
        <begin position="974"/>
        <end position="985"/>
    </location>
</feature>
<feature type="compositionally biased region" description="Low complexity" evidence="1">
    <location>
        <begin position="998"/>
        <end position="1011"/>
    </location>
</feature>
<feature type="region of interest" description="Disordered" evidence="1">
    <location>
        <begin position="463"/>
        <end position="495"/>
    </location>
</feature>
<evidence type="ECO:0000313" key="3">
    <source>
        <dbReference type="EMBL" id="KAK7111613.1"/>
    </source>
</evidence>
<feature type="compositionally biased region" description="Low complexity" evidence="1">
    <location>
        <begin position="1225"/>
        <end position="1251"/>
    </location>
</feature>
<organism evidence="3 4">
    <name type="scientific">Littorina saxatilis</name>
    <dbReference type="NCBI Taxonomy" id="31220"/>
    <lineage>
        <taxon>Eukaryota</taxon>
        <taxon>Metazoa</taxon>
        <taxon>Spiralia</taxon>
        <taxon>Lophotrochozoa</taxon>
        <taxon>Mollusca</taxon>
        <taxon>Gastropoda</taxon>
        <taxon>Caenogastropoda</taxon>
        <taxon>Littorinimorpha</taxon>
        <taxon>Littorinoidea</taxon>
        <taxon>Littorinidae</taxon>
        <taxon>Littorina</taxon>
    </lineage>
</organism>
<feature type="domain" description="IRS-type PTB" evidence="2">
    <location>
        <begin position="110"/>
        <end position="215"/>
    </location>
</feature>
<feature type="region of interest" description="Disordered" evidence="1">
    <location>
        <begin position="1143"/>
        <end position="1292"/>
    </location>
</feature>
<evidence type="ECO:0000256" key="1">
    <source>
        <dbReference type="SAM" id="MobiDB-lite"/>
    </source>
</evidence>
<feature type="region of interest" description="Disordered" evidence="1">
    <location>
        <begin position="507"/>
        <end position="543"/>
    </location>
</feature>
<protein>
    <recommendedName>
        <fullName evidence="2">IRS-type PTB domain-containing protein</fullName>
    </recommendedName>
</protein>
<dbReference type="Gene3D" id="2.30.29.30">
    <property type="entry name" value="Pleckstrin-homology domain (PH domain)/Phosphotyrosine-binding domain (PTB)"/>
    <property type="match status" value="2"/>
</dbReference>
<feature type="region of interest" description="Disordered" evidence="1">
    <location>
        <begin position="325"/>
        <end position="377"/>
    </location>
</feature>
<reference evidence="3 4" key="1">
    <citation type="submission" date="2024-02" db="EMBL/GenBank/DDBJ databases">
        <title>Chromosome-scale genome assembly of the rough periwinkle Littorina saxatilis.</title>
        <authorList>
            <person name="De Jode A."/>
            <person name="Faria R."/>
            <person name="Formenti G."/>
            <person name="Sims Y."/>
            <person name="Smith T.P."/>
            <person name="Tracey A."/>
            <person name="Wood J.M.D."/>
            <person name="Zagrodzka Z.B."/>
            <person name="Johannesson K."/>
            <person name="Butlin R.K."/>
            <person name="Leder E.H."/>
        </authorList>
    </citation>
    <scope>NUCLEOTIDE SEQUENCE [LARGE SCALE GENOMIC DNA]</scope>
    <source>
        <strain evidence="3">Snail1</strain>
        <tissue evidence="3">Muscle</tissue>
    </source>
</reference>
<keyword evidence="4" id="KW-1185">Reference proteome</keyword>
<feature type="compositionally biased region" description="Polar residues" evidence="1">
    <location>
        <begin position="1874"/>
        <end position="1891"/>
    </location>
</feature>
<dbReference type="SMART" id="SM01244">
    <property type="entry name" value="IRS"/>
    <property type="match status" value="1"/>
</dbReference>
<feature type="compositionally biased region" description="Basic and acidic residues" evidence="1">
    <location>
        <begin position="898"/>
        <end position="909"/>
    </location>
</feature>
<feature type="compositionally biased region" description="Basic and acidic residues" evidence="1">
    <location>
        <begin position="1858"/>
        <end position="1872"/>
    </location>
</feature>
<dbReference type="GO" id="GO:0019901">
    <property type="term" value="F:protein kinase binding"/>
    <property type="evidence" value="ECO:0007669"/>
    <property type="project" value="InterPro"/>
</dbReference>
<feature type="region of interest" description="Disordered" evidence="1">
    <location>
        <begin position="1475"/>
        <end position="1503"/>
    </location>
</feature>
<name>A0AAN9BUE3_9CAEN</name>
<feature type="region of interest" description="Disordered" evidence="1">
    <location>
        <begin position="1681"/>
        <end position="1788"/>
    </location>
</feature>
<feature type="compositionally biased region" description="Polar residues" evidence="1">
    <location>
        <begin position="857"/>
        <end position="867"/>
    </location>
</feature>
<feature type="compositionally biased region" description="Low complexity" evidence="1">
    <location>
        <begin position="1684"/>
        <end position="1697"/>
    </location>
</feature>
<feature type="compositionally biased region" description="Polar residues" evidence="1">
    <location>
        <begin position="463"/>
        <end position="474"/>
    </location>
</feature>
<dbReference type="PANTHER" id="PTHR21636">
    <property type="entry name" value="PROTEIN DOK-7"/>
    <property type="match status" value="1"/>
</dbReference>
<proteinExistence type="predicted"/>
<feature type="compositionally biased region" description="Basic and acidic residues" evidence="1">
    <location>
        <begin position="365"/>
        <end position="376"/>
    </location>
</feature>
<dbReference type="GO" id="GO:0007528">
    <property type="term" value="P:neuromuscular junction development"/>
    <property type="evidence" value="ECO:0007669"/>
    <property type="project" value="TreeGrafter"/>
</dbReference>
<feature type="compositionally biased region" description="Low complexity" evidence="1">
    <location>
        <begin position="1346"/>
        <end position="1361"/>
    </location>
</feature>
<feature type="region of interest" description="Disordered" evidence="1">
    <location>
        <begin position="1856"/>
        <end position="1915"/>
    </location>
</feature>
<feature type="compositionally biased region" description="Polar residues" evidence="1">
    <location>
        <begin position="1146"/>
        <end position="1163"/>
    </location>
</feature>
<dbReference type="InterPro" id="IPR037746">
    <property type="entry name" value="Dok-7"/>
</dbReference>
<feature type="region of interest" description="Disordered" evidence="1">
    <location>
        <begin position="738"/>
        <end position="882"/>
    </location>
</feature>
<feature type="compositionally biased region" description="Polar residues" evidence="1">
    <location>
        <begin position="1701"/>
        <end position="1721"/>
    </location>
</feature>
<evidence type="ECO:0000313" key="4">
    <source>
        <dbReference type="Proteomes" id="UP001374579"/>
    </source>
</evidence>
<dbReference type="PANTHER" id="PTHR21636:SF2">
    <property type="entry name" value="PROTEIN DOK-7"/>
    <property type="match status" value="1"/>
</dbReference>
<feature type="compositionally biased region" description="Basic and acidic residues" evidence="1">
    <location>
        <begin position="846"/>
        <end position="856"/>
    </location>
</feature>
<dbReference type="InterPro" id="IPR002404">
    <property type="entry name" value="IRS_PTB"/>
</dbReference>
<feature type="region of interest" description="Disordered" evidence="1">
    <location>
        <begin position="897"/>
        <end position="936"/>
    </location>
</feature>
<feature type="compositionally biased region" description="Low complexity" evidence="1">
    <location>
        <begin position="1767"/>
        <end position="1779"/>
    </location>
</feature>
<feature type="compositionally biased region" description="Basic and acidic residues" evidence="1">
    <location>
        <begin position="1892"/>
        <end position="1907"/>
    </location>
</feature>
<feature type="compositionally biased region" description="Basic and acidic residues" evidence="1">
    <location>
        <begin position="1166"/>
        <end position="1180"/>
    </location>
</feature>
<comment type="caution">
    <text evidence="3">The sequence shown here is derived from an EMBL/GenBank/DDBJ whole genome shotgun (WGS) entry which is preliminary data.</text>
</comment>
<dbReference type="InterPro" id="IPR011993">
    <property type="entry name" value="PH-like_dom_sf"/>
</dbReference>
<feature type="region of interest" description="Disordered" evidence="1">
    <location>
        <begin position="1342"/>
        <end position="1365"/>
    </location>
</feature>
<gene>
    <name evidence="3" type="ORF">V1264_011218</name>
</gene>
<feature type="compositionally biased region" description="Polar residues" evidence="1">
    <location>
        <begin position="1192"/>
        <end position="1201"/>
    </location>
</feature>
<feature type="region of interest" description="Disordered" evidence="1">
    <location>
        <begin position="965"/>
        <end position="1100"/>
    </location>
</feature>
<dbReference type="PROSITE" id="PS51064">
    <property type="entry name" value="IRS_PTB"/>
    <property type="match status" value="1"/>
</dbReference>
<accession>A0AAN9BUE3</accession>
<feature type="compositionally biased region" description="Low complexity" evidence="1">
    <location>
        <begin position="1202"/>
        <end position="1213"/>
    </location>
</feature>
<sequence>MADGTTVVEGKVKYREGKKWKPRWCVLKKPSPVADRLQLVLYKDVHEALKSGGKVKTSFPLDGYYGLESGFELERESNVLAIVCHKHVTLFAFDTREYLIQFEVKIRRSLGQEYQFPVRPVKVPTGSRLPQDNVKLLIHGPRFCMTGQVPPRILQCWNVADIRRFDAVDGKFCFEGGSRCGKGSGIHAVRSEQADEITEILRVNSLGKTSAGARLANNRSSQLMDYSLAAPDPFWTQSNNQGGPGAGAGTSAVGPERSPMLMCCQALPGDGGDEWGCRKRHSVSVTEFHRAGATTFQEKLRMMSIENQERQRLMAIYDVPPKHNRKLEAASGPNSAEKSAEGGVSAASSLASLPGAGMMTSTARVDPHDPSSHVEAGHNVAASSRRVMVTSVAGREYCIPRSLNTSIFDSMVNAQVDTTKRNEALQNLQKQETHLHEEIVLLDQMLQSCSSASKRDSFAQSSLAAGMADSSQTGPAADSMDPWQDKMTTLEPPLKCSTPAIVAQKAASLPPKMTGKRDSYLNVPSVDKPGTFPASPESRAAADTPLSPNLMSKLELIPWNSHLNAPLPYVNLAKYDSDLDTGFVYLAGSEDADSGCVAVPSMLRRYPVGGSLASLRNRAAVGLVPSRCFSDTYIGPGAAYVHSSFAPHKPLPSPPKEEPEEGLESVTEGLVGSTEMLDIAAVLLPPTTYAPPVPYPRPLTTLASSTTSAKVDSLPAYQVPVVTAASVPAPTVSTAIREPIYANEPPPLPPPRSKLDTPPPELPPKGPALLRRSKLRSSGSGPSIGDTVPPVPPVRTRSLSVGSPGKFGDYDNQPGLKPPPVPPSESKRGQVEENYLPMGSPKTQHRREVLYREGDSRPSSLYVTSSPKPRAKGVVPPARRGNADVLSGYMDMANMFIEEPKPDRDRKDAEEESELYVSEPVVDASTESALPPDSNYMEMSSFSLETPAKRKSAVLKNLEALQTYVSTTAGGEPAPKPEPSDPPATPVRSSTPTSASKPDTPSRSSTPNTPSHLSNTPSRVSSIPITPSRVSSTSITPKTEIKPSPPAPSVPAPSEKGVFKIYSRLSGGRMGSPSKGSKSRDNGGAREKHKPAMPFTNLKSFEHTHNKPAYVNTYIPAPEVPLPEPPKKEEGFFARLIRRNSKDRIATQSQENLNFQKNRTSVFERSMSERAGETADEKANNKLKVGRRRSASFPNRLSFQETSGSAGATANAASRKDAPPPLPPSAKSSASIRSSSSIKSTSSSSIKFSSKQVAAIPQDNKSKPRLDHRSDNSSVHDLSDDSDMAPLLRHGSSKSEMRVLTVLHVQQDMTVNPMANICSAELTHCSSVGHLSSKWSDISSTKHTDSSFSLSDSSKTALSDSSKTDDEKLIALFEQSKRQSMTSDIDVAKSKMSLPLDHGVLSPKEEADAIARHVATIPPLIPPKSKKLLSPVSEVSSPGSQSLPSPAPPSPPTHPVLPSAPNEDEAIYVDMKELLPQPPRGPASPTHASLHPYNSPSPREQKELARATLRITAAVEDEEGNIWVPRHGAGGIRHPPFAKIEPPPPLPGLSPRLPPDFAAQLSPRLAGEFHANLSELRFTTPLVVSIDPLEEDGDGLVDQQSLSSSQGSCLSLRSCMDDHIIPASPAATVLRPRSGRDYQVVERRRVGSDSFSSSSPAPHSPACSSSVFTYERYSLPHRSTATLSLSSGPSREPSPGGVISTHPSTPSFSLSKERTTPTPVSVSVLPKDRAPSPKLFTSVENPLPLPPRTYRMCRRAQSEPSSAKTESPSSVPQSARSSPPSTPQLQNFPFTLCPEMLEPMLNYAEIDLTAAASTPPPVELTRHLSRHLSRNLSRRQKKPPVAVEYTQIDHTATSALKKAGEEHALSREEYNSLRRGSTATSLSRKNSAPTTNKDRRGFSSFSRERKLSSCSVDSV</sequence>
<feature type="compositionally biased region" description="Pro residues" evidence="1">
    <location>
        <begin position="1445"/>
        <end position="1455"/>
    </location>
</feature>
<dbReference type="EMBL" id="JBAMIC010000002">
    <property type="protein sequence ID" value="KAK7111613.1"/>
    <property type="molecule type" value="Genomic_DNA"/>
</dbReference>
<feature type="compositionally biased region" description="Low complexity" evidence="1">
    <location>
        <begin position="335"/>
        <end position="357"/>
    </location>
</feature>
<dbReference type="Proteomes" id="UP001374579">
    <property type="component" value="Unassembled WGS sequence"/>
</dbReference>
<feature type="compositionally biased region" description="Low complexity" evidence="1">
    <location>
        <begin position="1428"/>
        <end position="1444"/>
    </location>
</feature>
<feature type="compositionally biased region" description="Polar residues" evidence="1">
    <location>
        <begin position="987"/>
        <end position="997"/>
    </location>
</feature>
<evidence type="ECO:0000259" key="2">
    <source>
        <dbReference type="PROSITE" id="PS51064"/>
    </source>
</evidence>